<keyword evidence="2" id="KW-0812">Transmembrane</keyword>
<feature type="transmembrane region" description="Helical" evidence="2">
    <location>
        <begin position="221"/>
        <end position="244"/>
    </location>
</feature>
<evidence type="ECO:0000256" key="3">
    <source>
        <dbReference type="SAM" id="SignalP"/>
    </source>
</evidence>
<keyword evidence="2" id="KW-1133">Transmembrane helix</keyword>
<keyword evidence="4" id="KW-1185">Reference proteome</keyword>
<organism evidence="4 5">
    <name type="scientific">Nicrophorus vespilloides</name>
    <name type="common">Boreal carrion beetle</name>
    <dbReference type="NCBI Taxonomy" id="110193"/>
    <lineage>
        <taxon>Eukaryota</taxon>
        <taxon>Metazoa</taxon>
        <taxon>Ecdysozoa</taxon>
        <taxon>Arthropoda</taxon>
        <taxon>Hexapoda</taxon>
        <taxon>Insecta</taxon>
        <taxon>Pterygota</taxon>
        <taxon>Neoptera</taxon>
        <taxon>Endopterygota</taxon>
        <taxon>Coleoptera</taxon>
        <taxon>Polyphaga</taxon>
        <taxon>Staphyliniformia</taxon>
        <taxon>Silphidae</taxon>
        <taxon>Nicrophorinae</taxon>
        <taxon>Nicrophorus</taxon>
    </lineage>
</organism>
<keyword evidence="3" id="KW-0732">Signal</keyword>
<sequence>MRRLTLLALALLFAISAGDVGNSTENGTALQKPRMVVTFMTNTRIYNQTEGVLNPFQRMIQFFLSNVMRDFAQQPSEERFEPEAMKCSHDEFGFCPACTTRRAQNATEKTIPMSTGKVDNVSTELDVQKQKKRHYFLFISGGTEKRTTANPVGGSSFGSSNVWLDPLINLVRRRRAKDEENTEEAKIEDRDEEETRTPIPKTKSKTVYQPQYRTSFTSSTYFYTVTIPTVLAFGFVIIGMCIVLRTSGRCCKIFVGEMNESEETSTPTPA</sequence>
<dbReference type="RefSeq" id="XP_017770847.1">
    <property type="nucleotide sequence ID" value="XM_017915358.1"/>
</dbReference>
<reference evidence="5" key="1">
    <citation type="submission" date="2025-08" db="UniProtKB">
        <authorList>
            <consortium name="RefSeq"/>
        </authorList>
    </citation>
    <scope>IDENTIFICATION</scope>
    <source>
        <tissue evidence="5">Whole Larva</tissue>
    </source>
</reference>
<protein>
    <submittedName>
        <fullName evidence="5">Uncharacterized protein LOC108558445</fullName>
    </submittedName>
</protein>
<gene>
    <name evidence="5" type="primary">LOC108558445</name>
</gene>
<evidence type="ECO:0000256" key="2">
    <source>
        <dbReference type="SAM" id="Phobius"/>
    </source>
</evidence>
<evidence type="ECO:0000313" key="5">
    <source>
        <dbReference type="RefSeq" id="XP_017770847.1"/>
    </source>
</evidence>
<feature type="signal peptide" evidence="3">
    <location>
        <begin position="1"/>
        <end position="18"/>
    </location>
</feature>
<feature type="region of interest" description="Disordered" evidence="1">
    <location>
        <begin position="176"/>
        <end position="206"/>
    </location>
</feature>
<accession>A0ABM1M8E7</accession>
<proteinExistence type="predicted"/>
<feature type="chain" id="PRO_5046807203" evidence="3">
    <location>
        <begin position="19"/>
        <end position="270"/>
    </location>
</feature>
<dbReference type="Proteomes" id="UP000695000">
    <property type="component" value="Unplaced"/>
</dbReference>
<feature type="compositionally biased region" description="Basic and acidic residues" evidence="1">
    <location>
        <begin position="176"/>
        <end position="196"/>
    </location>
</feature>
<keyword evidence="2" id="KW-0472">Membrane</keyword>
<evidence type="ECO:0000313" key="4">
    <source>
        <dbReference type="Proteomes" id="UP000695000"/>
    </source>
</evidence>
<dbReference type="GeneID" id="108558445"/>
<evidence type="ECO:0000256" key="1">
    <source>
        <dbReference type="SAM" id="MobiDB-lite"/>
    </source>
</evidence>
<name>A0ABM1M8E7_NICVS</name>